<evidence type="ECO:0000313" key="9">
    <source>
        <dbReference type="Proteomes" id="UP001146351"/>
    </source>
</evidence>
<dbReference type="AlphaFoldDB" id="A0A9W9HUQ4"/>
<feature type="compositionally biased region" description="Polar residues" evidence="6">
    <location>
        <begin position="27"/>
        <end position="37"/>
    </location>
</feature>
<dbReference type="EMBL" id="JAPQKO010000006">
    <property type="protein sequence ID" value="KAJ5156276.1"/>
    <property type="molecule type" value="Genomic_DNA"/>
</dbReference>
<comment type="subcellular location">
    <subcellularLocation>
        <location evidence="2">Chromosome</location>
    </subcellularLocation>
    <subcellularLocation>
        <location evidence="1">Nucleus</location>
    </subcellularLocation>
</comment>
<feature type="compositionally biased region" description="Pro residues" evidence="6">
    <location>
        <begin position="42"/>
        <end position="53"/>
    </location>
</feature>
<evidence type="ECO:0000256" key="2">
    <source>
        <dbReference type="ARBA" id="ARBA00004286"/>
    </source>
</evidence>
<dbReference type="InterPro" id="IPR051294">
    <property type="entry name" value="HORMA_MeioticProgression"/>
</dbReference>
<feature type="compositionally biased region" description="Basic residues" evidence="6">
    <location>
        <begin position="450"/>
        <end position="461"/>
    </location>
</feature>
<evidence type="ECO:0000256" key="4">
    <source>
        <dbReference type="ARBA" id="ARBA00023242"/>
    </source>
</evidence>
<dbReference type="InterPro" id="IPR036570">
    <property type="entry name" value="HORMA_dom_sf"/>
</dbReference>
<dbReference type="OrthoDB" id="1928087at2759"/>
<dbReference type="GO" id="GO:0051598">
    <property type="term" value="P:meiotic recombination checkpoint signaling"/>
    <property type="evidence" value="ECO:0007669"/>
    <property type="project" value="TreeGrafter"/>
</dbReference>
<dbReference type="PANTHER" id="PTHR48225:SF7">
    <property type="entry name" value="MEIOSIS-SPECIFIC PROTEIN HOP1"/>
    <property type="match status" value="1"/>
</dbReference>
<dbReference type="PANTHER" id="PTHR48225">
    <property type="entry name" value="HORMA DOMAIN-CONTAINING PROTEIN 1"/>
    <property type="match status" value="1"/>
</dbReference>
<feature type="region of interest" description="Disordered" evidence="6">
    <location>
        <begin position="1"/>
        <end position="93"/>
    </location>
</feature>
<dbReference type="SUPFAM" id="SSF56019">
    <property type="entry name" value="The spindle assembly checkpoint protein mad2"/>
    <property type="match status" value="1"/>
</dbReference>
<gene>
    <name evidence="8" type="ORF">N7492_009079</name>
</gene>
<dbReference type="PROSITE" id="PS50815">
    <property type="entry name" value="HORMA"/>
    <property type="match status" value="1"/>
</dbReference>
<comment type="caution">
    <text evidence="8">The sequence shown here is derived from an EMBL/GenBank/DDBJ whole genome shotgun (WGS) entry which is preliminary data.</text>
</comment>
<dbReference type="GO" id="GO:0005634">
    <property type="term" value="C:nucleus"/>
    <property type="evidence" value="ECO:0007669"/>
    <property type="project" value="UniProtKB-SubCell"/>
</dbReference>
<keyword evidence="5" id="KW-0469">Meiosis</keyword>
<name>A0A9W9HUQ4_9EURO</name>
<keyword evidence="3" id="KW-0158">Chromosome</keyword>
<evidence type="ECO:0000256" key="5">
    <source>
        <dbReference type="ARBA" id="ARBA00023254"/>
    </source>
</evidence>
<evidence type="ECO:0000256" key="6">
    <source>
        <dbReference type="SAM" id="MobiDB-lite"/>
    </source>
</evidence>
<feature type="compositionally biased region" description="Polar residues" evidence="6">
    <location>
        <begin position="76"/>
        <end position="93"/>
    </location>
</feature>
<feature type="compositionally biased region" description="Basic and acidic residues" evidence="6">
    <location>
        <begin position="471"/>
        <end position="481"/>
    </location>
</feature>
<dbReference type="Proteomes" id="UP001146351">
    <property type="component" value="Unassembled WGS sequence"/>
</dbReference>
<proteinExistence type="predicted"/>
<dbReference type="Pfam" id="PF02301">
    <property type="entry name" value="HORMA"/>
    <property type="match status" value="1"/>
</dbReference>
<evidence type="ECO:0000256" key="3">
    <source>
        <dbReference type="ARBA" id="ARBA00022454"/>
    </source>
</evidence>
<reference evidence="8" key="2">
    <citation type="journal article" date="2023" name="IMA Fungus">
        <title>Comparative genomic study of the Penicillium genus elucidates a diverse pangenome and 15 lateral gene transfer events.</title>
        <authorList>
            <person name="Petersen C."/>
            <person name="Sorensen T."/>
            <person name="Nielsen M.R."/>
            <person name="Sondergaard T.E."/>
            <person name="Sorensen J.L."/>
            <person name="Fitzpatrick D.A."/>
            <person name="Frisvad J.C."/>
            <person name="Nielsen K.L."/>
        </authorList>
    </citation>
    <scope>NUCLEOTIDE SEQUENCE</scope>
    <source>
        <strain evidence="8">IBT 21917</strain>
    </source>
</reference>
<evidence type="ECO:0000313" key="8">
    <source>
        <dbReference type="EMBL" id="KAJ5156276.1"/>
    </source>
</evidence>
<dbReference type="GO" id="GO:0007130">
    <property type="term" value="P:synaptonemal complex assembly"/>
    <property type="evidence" value="ECO:0007669"/>
    <property type="project" value="TreeGrafter"/>
</dbReference>
<dbReference type="GO" id="GO:0005694">
    <property type="term" value="C:chromosome"/>
    <property type="evidence" value="ECO:0007669"/>
    <property type="project" value="UniProtKB-SubCell"/>
</dbReference>
<protein>
    <recommendedName>
        <fullName evidence="7">HORMA domain-containing protein</fullName>
    </recommendedName>
</protein>
<feature type="compositionally biased region" description="Polar residues" evidence="6">
    <location>
        <begin position="1"/>
        <end position="11"/>
    </location>
</feature>
<keyword evidence="9" id="KW-1185">Reference proteome</keyword>
<accession>A0A9W9HUQ4</accession>
<dbReference type="Gene3D" id="3.30.900.10">
    <property type="entry name" value="HORMA domain"/>
    <property type="match status" value="1"/>
</dbReference>
<sequence length="487" mass="53608">MTPTKSKSTRIATRKSARIAARKELTKTPSPKSLPQNSREPSPSPEASAPPPGASHGSSPKKAVLKSILKSRAIPPTNTDNSGQDTPGQRVSSTNRLQGDFALQSLELMKITLHVTIATLFFARGLLPEACFAEAKLRNPRFGPKPRLLTYEQFMQNELSPGGAEELPFPGAFLKIKKGIDRKADSILTHVEEGVFNALAKFHLQAVQFDVAEDQDNLQQVLESYTISTSYEGWLGGANRLHRTKSVVEVDDPKDNKRSLAETKKGLGSMAHSLLALSTRLPKLPRERCSSHDPISFPVCQGWEKASRGCGEFNTGFHSASLKVSYLRRGFGESSGSAIKRALALQQPYQQSLPSGKEYGESIRAGADIEMPRTELVSNLGESDDSGDDMPTAALVPFGAVAPVGPPRKYRSCREWWEAKYARRRDFTQKKRKEGPCAFTEEAAAEASMKKARKKARRRARWLNGEVPDDYPVKLDGRCESPDEEDT</sequence>
<organism evidence="8 9">
    <name type="scientific">Penicillium capsulatum</name>
    <dbReference type="NCBI Taxonomy" id="69766"/>
    <lineage>
        <taxon>Eukaryota</taxon>
        <taxon>Fungi</taxon>
        <taxon>Dikarya</taxon>
        <taxon>Ascomycota</taxon>
        <taxon>Pezizomycotina</taxon>
        <taxon>Eurotiomycetes</taxon>
        <taxon>Eurotiomycetidae</taxon>
        <taxon>Eurotiales</taxon>
        <taxon>Aspergillaceae</taxon>
        <taxon>Penicillium</taxon>
    </lineage>
</organism>
<feature type="region of interest" description="Disordered" evidence="6">
    <location>
        <begin position="450"/>
        <end position="487"/>
    </location>
</feature>
<evidence type="ECO:0000256" key="1">
    <source>
        <dbReference type="ARBA" id="ARBA00004123"/>
    </source>
</evidence>
<dbReference type="InterPro" id="IPR003511">
    <property type="entry name" value="HORMA_dom"/>
</dbReference>
<evidence type="ECO:0000259" key="7">
    <source>
        <dbReference type="PROSITE" id="PS50815"/>
    </source>
</evidence>
<reference evidence="8" key="1">
    <citation type="submission" date="2022-11" db="EMBL/GenBank/DDBJ databases">
        <authorList>
            <person name="Petersen C."/>
        </authorList>
    </citation>
    <scope>NUCLEOTIDE SEQUENCE</scope>
    <source>
        <strain evidence="8">IBT 21917</strain>
    </source>
</reference>
<feature type="domain" description="HORMA" evidence="7">
    <location>
        <begin position="103"/>
        <end position="349"/>
    </location>
</feature>
<keyword evidence="4" id="KW-0539">Nucleus</keyword>